<keyword evidence="6" id="KW-0808">Transferase</keyword>
<name>A0A2V0NQW8_9CHLO</name>
<keyword evidence="6" id="KW-0949">S-adenosyl-L-methionine</keyword>
<dbReference type="InterPro" id="IPR030445">
    <property type="entry name" value="H3-K79_meTrfase"/>
</dbReference>
<comment type="catalytic activity">
    <reaction evidence="5 6">
        <text>L-lysyl(79)-[histone H3] + 3 S-adenosyl-L-methionine = N(6),N(6),N(6)-trimethyl-L-lysyl(79)-[histone H3] + 3 S-adenosyl-L-homocysteine + 3 H(+)</text>
        <dbReference type="Rhea" id="RHEA:60328"/>
        <dbReference type="Rhea" id="RHEA-COMP:15549"/>
        <dbReference type="Rhea" id="RHEA-COMP:15552"/>
        <dbReference type="ChEBI" id="CHEBI:15378"/>
        <dbReference type="ChEBI" id="CHEBI:29969"/>
        <dbReference type="ChEBI" id="CHEBI:57856"/>
        <dbReference type="ChEBI" id="CHEBI:59789"/>
        <dbReference type="ChEBI" id="CHEBI:61961"/>
        <dbReference type="EC" id="2.1.1.360"/>
    </reaction>
</comment>
<dbReference type="SUPFAM" id="SSF53335">
    <property type="entry name" value="S-adenosyl-L-methionine-dependent methyltransferases"/>
    <property type="match status" value="1"/>
</dbReference>
<evidence type="ECO:0000259" key="8">
    <source>
        <dbReference type="PROSITE" id="PS51569"/>
    </source>
</evidence>
<evidence type="ECO:0000256" key="5">
    <source>
        <dbReference type="ARBA" id="ARBA00047770"/>
    </source>
</evidence>
<feature type="region of interest" description="Disordered" evidence="7">
    <location>
        <begin position="1"/>
        <end position="48"/>
    </location>
</feature>
<dbReference type="InParanoid" id="A0A2V0NQW8"/>
<evidence type="ECO:0000256" key="3">
    <source>
        <dbReference type="ARBA" id="ARBA00022853"/>
    </source>
</evidence>
<comment type="subcellular location">
    <subcellularLocation>
        <location evidence="6">Nucleus</location>
    </subcellularLocation>
</comment>
<comment type="miscellaneous">
    <text evidence="6">In contrast to other lysine histone methyltransferases, it does not contain a SET domain, suggesting the existence of another mechanism for methylation of lysine residues of histones.</text>
</comment>
<organism evidence="9 10">
    <name type="scientific">Raphidocelis subcapitata</name>
    <dbReference type="NCBI Taxonomy" id="307507"/>
    <lineage>
        <taxon>Eukaryota</taxon>
        <taxon>Viridiplantae</taxon>
        <taxon>Chlorophyta</taxon>
        <taxon>core chlorophytes</taxon>
        <taxon>Chlorophyceae</taxon>
        <taxon>CS clade</taxon>
        <taxon>Sphaeropleales</taxon>
        <taxon>Selenastraceae</taxon>
        <taxon>Raphidocelis</taxon>
    </lineage>
</organism>
<reference evidence="9 10" key="1">
    <citation type="journal article" date="2018" name="Sci. Rep.">
        <title>Raphidocelis subcapitata (=Pseudokirchneriella subcapitata) provides an insight into genome evolution and environmental adaptations in the Sphaeropleales.</title>
        <authorList>
            <person name="Suzuki S."/>
            <person name="Yamaguchi H."/>
            <person name="Nakajima N."/>
            <person name="Kawachi M."/>
        </authorList>
    </citation>
    <scope>NUCLEOTIDE SEQUENCE [LARGE SCALE GENOMIC DNA]</scope>
    <source>
        <strain evidence="9 10">NIES-35</strain>
    </source>
</reference>
<feature type="region of interest" description="Disordered" evidence="7">
    <location>
        <begin position="348"/>
        <end position="376"/>
    </location>
</feature>
<protein>
    <recommendedName>
        <fullName evidence="2 6">Histone-lysine N-methyltransferase, H3 lysine-79 specific</fullName>
        <ecNumber evidence="1 6">2.1.1.360</ecNumber>
    </recommendedName>
    <alternativeName>
        <fullName evidence="4 6">Histone H3-K79 methyltransferase</fullName>
    </alternativeName>
</protein>
<dbReference type="Pfam" id="PF08123">
    <property type="entry name" value="DOT1"/>
    <property type="match status" value="1"/>
</dbReference>
<comment type="caution">
    <text evidence="9">The sequence shown here is derived from an EMBL/GenBank/DDBJ whole genome shotgun (WGS) entry which is preliminary data.</text>
</comment>
<comment type="similarity">
    <text evidence="6">Belongs to the class I-like SAM-binding methyltransferase superfamily. DOT1 family.</text>
</comment>
<evidence type="ECO:0000313" key="10">
    <source>
        <dbReference type="Proteomes" id="UP000247498"/>
    </source>
</evidence>
<proteinExistence type="inferred from homology"/>
<dbReference type="Gene3D" id="3.40.50.150">
    <property type="entry name" value="Vaccinia Virus protein VP39"/>
    <property type="match status" value="1"/>
</dbReference>
<gene>
    <name evidence="9" type="ORF">Rsub_02742</name>
</gene>
<dbReference type="Proteomes" id="UP000247498">
    <property type="component" value="Unassembled WGS sequence"/>
</dbReference>
<dbReference type="GO" id="GO:0140956">
    <property type="term" value="F:histone H3K79 trimethyltransferase activity"/>
    <property type="evidence" value="ECO:0007669"/>
    <property type="project" value="UniProtKB-EC"/>
</dbReference>
<dbReference type="PROSITE" id="PS51569">
    <property type="entry name" value="DOT1"/>
    <property type="match status" value="1"/>
</dbReference>
<evidence type="ECO:0000256" key="7">
    <source>
        <dbReference type="SAM" id="MobiDB-lite"/>
    </source>
</evidence>
<keyword evidence="6" id="KW-0539">Nucleus</keyword>
<dbReference type="InterPro" id="IPR029063">
    <property type="entry name" value="SAM-dependent_MTases_sf"/>
</dbReference>
<evidence type="ECO:0000256" key="1">
    <source>
        <dbReference type="ARBA" id="ARBA00012190"/>
    </source>
</evidence>
<evidence type="ECO:0000256" key="2">
    <source>
        <dbReference type="ARBA" id="ARBA00020987"/>
    </source>
</evidence>
<feature type="domain" description="DOT1" evidence="8">
    <location>
        <begin position="2"/>
        <end position="326"/>
    </location>
</feature>
<feature type="compositionally biased region" description="Pro residues" evidence="7">
    <location>
        <begin position="367"/>
        <end position="376"/>
    </location>
</feature>
<dbReference type="EMBL" id="BDRX01000014">
    <property type="protein sequence ID" value="GBF90034.1"/>
    <property type="molecule type" value="Genomic_DNA"/>
</dbReference>
<keyword evidence="10" id="KW-1185">Reference proteome</keyword>
<sequence>MAHKSLLAPVGRAMRPAQAPRGRNVAARTAELATTTRQQQRGRERQRQELQDVVDADLLCRVADAAQAAQAARAGRGAAAAAAAAATRREQADLLASVYEQLDEEIFFSKGGWKIPPRERALIDAVSAGAAAYGEILPGGIDELLELFDLGPSDTFCDLGSGIGRVVLHAAMQSRVGAAVGLELSDSRLEQAEAAAEVLSGLGVPLRPARFARADLGSCDLEAASGGAGHYFACSTAFGAALCRSLAERLAAAPSFRVLAASRALPPQRALIKVGELGGIPYSWIPSGSLHVYVRDWQSAPAAVLARFWCAGGACWAPPRAAARGAPLLRGLAAGEEPLVLGPGAAAAGGSWMPAPRFEEEKEAGGLPPPSNPPQH</sequence>
<dbReference type="AlphaFoldDB" id="A0A2V0NQW8"/>
<dbReference type="InterPro" id="IPR025789">
    <property type="entry name" value="DOT1_dom"/>
</dbReference>
<dbReference type="GO" id="GO:0005634">
    <property type="term" value="C:nucleus"/>
    <property type="evidence" value="ECO:0007669"/>
    <property type="project" value="UniProtKB-SubCell"/>
</dbReference>
<evidence type="ECO:0000313" key="9">
    <source>
        <dbReference type="EMBL" id="GBF90034.1"/>
    </source>
</evidence>
<accession>A0A2V0NQW8</accession>
<keyword evidence="6" id="KW-0489">Methyltransferase</keyword>
<evidence type="ECO:0000256" key="6">
    <source>
        <dbReference type="RuleBase" id="RU271113"/>
    </source>
</evidence>
<dbReference type="OrthoDB" id="443402at2759"/>
<keyword evidence="3 6" id="KW-0156">Chromatin regulator</keyword>
<dbReference type="GO" id="GO:0032259">
    <property type="term" value="P:methylation"/>
    <property type="evidence" value="ECO:0007669"/>
    <property type="project" value="UniProtKB-KW"/>
</dbReference>
<dbReference type="STRING" id="307507.A0A2V0NQW8"/>
<dbReference type="GO" id="GO:0051726">
    <property type="term" value="P:regulation of cell cycle"/>
    <property type="evidence" value="ECO:0007669"/>
    <property type="project" value="InterPro"/>
</dbReference>
<dbReference type="PANTHER" id="PTHR21451:SF19">
    <property type="entry name" value="ACTIVATED IN BLOCKED UNFOLDED PROTEIN RESPONSE"/>
    <property type="match status" value="1"/>
</dbReference>
<dbReference type="EC" id="2.1.1.360" evidence="1 6"/>
<dbReference type="PANTHER" id="PTHR21451">
    <property type="entry name" value="HISTONE H3 METHYLTRANSFERASE"/>
    <property type="match status" value="1"/>
</dbReference>
<evidence type="ECO:0000256" key="4">
    <source>
        <dbReference type="ARBA" id="ARBA00029821"/>
    </source>
</evidence>
<comment type="function">
    <text evidence="6">Histone methyltransferase that specifically trimethylates histone H3 to form H3K79me3. This methylation is required for telomere silencing and for the pachytene checkpoint during the meiotic cell cycle by allowing the recruitment of RAD9 to double strand breaks. Nucleosomes are preferred as substrate compared to free histone.</text>
</comment>
<feature type="compositionally biased region" description="Low complexity" evidence="7">
    <location>
        <begin position="26"/>
        <end position="39"/>
    </location>
</feature>